<evidence type="ECO:0000313" key="2">
    <source>
        <dbReference type="Proteomes" id="UP000006038"/>
    </source>
</evidence>
<organism evidence="1">
    <name type="scientific">Oryza brachyantha</name>
    <name type="common">malo sina</name>
    <dbReference type="NCBI Taxonomy" id="4533"/>
    <lineage>
        <taxon>Eukaryota</taxon>
        <taxon>Viridiplantae</taxon>
        <taxon>Streptophyta</taxon>
        <taxon>Embryophyta</taxon>
        <taxon>Tracheophyta</taxon>
        <taxon>Spermatophyta</taxon>
        <taxon>Magnoliopsida</taxon>
        <taxon>Liliopsida</taxon>
        <taxon>Poales</taxon>
        <taxon>Poaceae</taxon>
        <taxon>BOP clade</taxon>
        <taxon>Oryzoideae</taxon>
        <taxon>Oryzeae</taxon>
        <taxon>Oryzinae</taxon>
        <taxon>Oryza</taxon>
    </lineage>
</organism>
<dbReference type="Gramene" id="OB03G29590.1">
    <property type="protein sequence ID" value="OB03G29590.1"/>
    <property type="gene ID" value="OB03G29590"/>
</dbReference>
<dbReference type="OMA" id="ASSFHWH"/>
<dbReference type="GO" id="GO:0042752">
    <property type="term" value="P:regulation of circadian rhythm"/>
    <property type="evidence" value="ECO:0007669"/>
    <property type="project" value="InterPro"/>
</dbReference>
<proteinExistence type="predicted"/>
<evidence type="ECO:0000313" key="1">
    <source>
        <dbReference type="EnsemblPlants" id="OB03G29590.1"/>
    </source>
</evidence>
<dbReference type="PANTHER" id="PTHR33676:SF3">
    <property type="entry name" value="COLD-REGULATED PROTEIN 27"/>
    <property type="match status" value="1"/>
</dbReference>
<dbReference type="Proteomes" id="UP000006038">
    <property type="component" value="Chromosome 3"/>
</dbReference>
<sequence>MDQPPGLADITSAGSSNGWTDEKHMLYISSLEESFVTQLYDGKVNSKAVFCRSSSVWGHGMCNENRTDNIVAQEFWGLDEVDGAASRASQTKHIGSTSCYGHQEDSKSYFMGDDASTTEPRQERISYRAKRNSHGLCSASSFHWHGQSSSWITELSDQNFSDEETEIRREQTVACSNKRLKHAPPGTNMVMELVSFPLVASPGNANLEGYYSGSSSDLDIGLLYAETASPSWKSQGQRTWSV</sequence>
<dbReference type="PANTHER" id="PTHR33676">
    <property type="entry name" value="COLD REGULATED PROTEIN 27"/>
    <property type="match status" value="1"/>
</dbReference>
<dbReference type="HOGENOM" id="CLU_112625_0_0_1"/>
<dbReference type="GO" id="GO:0009409">
    <property type="term" value="P:response to cold"/>
    <property type="evidence" value="ECO:0007669"/>
    <property type="project" value="InterPro"/>
</dbReference>
<dbReference type="AlphaFoldDB" id="J3LPI3"/>
<reference evidence="1" key="2">
    <citation type="submission" date="2013-04" db="UniProtKB">
        <authorList>
            <consortium name="EnsemblPlants"/>
        </authorList>
    </citation>
    <scope>IDENTIFICATION</scope>
</reference>
<dbReference type="EnsemblPlants" id="OB03G29590.1">
    <property type="protein sequence ID" value="OB03G29590.1"/>
    <property type="gene ID" value="OB03G29590"/>
</dbReference>
<dbReference type="InterPro" id="IPR044678">
    <property type="entry name" value="COR27/28"/>
</dbReference>
<dbReference type="eggNOG" id="ENOG502R3PH">
    <property type="taxonomic scope" value="Eukaryota"/>
</dbReference>
<protein>
    <submittedName>
        <fullName evidence="1">Uncharacterized protein</fullName>
    </submittedName>
</protein>
<reference evidence="1" key="1">
    <citation type="journal article" date="2013" name="Nat. Commun.">
        <title>Whole-genome sequencing of Oryza brachyantha reveals mechanisms underlying Oryza genome evolution.</title>
        <authorList>
            <person name="Chen J."/>
            <person name="Huang Q."/>
            <person name="Gao D."/>
            <person name="Wang J."/>
            <person name="Lang Y."/>
            <person name="Liu T."/>
            <person name="Li B."/>
            <person name="Bai Z."/>
            <person name="Luis Goicoechea J."/>
            <person name="Liang C."/>
            <person name="Chen C."/>
            <person name="Zhang W."/>
            <person name="Sun S."/>
            <person name="Liao Y."/>
            <person name="Zhang X."/>
            <person name="Yang L."/>
            <person name="Song C."/>
            <person name="Wang M."/>
            <person name="Shi J."/>
            <person name="Liu G."/>
            <person name="Liu J."/>
            <person name="Zhou H."/>
            <person name="Zhou W."/>
            <person name="Yu Q."/>
            <person name="An N."/>
            <person name="Chen Y."/>
            <person name="Cai Q."/>
            <person name="Wang B."/>
            <person name="Liu B."/>
            <person name="Min J."/>
            <person name="Huang Y."/>
            <person name="Wu H."/>
            <person name="Li Z."/>
            <person name="Zhang Y."/>
            <person name="Yin Y."/>
            <person name="Song W."/>
            <person name="Jiang J."/>
            <person name="Jackson S.A."/>
            <person name="Wing R.A."/>
            <person name="Wang J."/>
            <person name="Chen M."/>
        </authorList>
    </citation>
    <scope>NUCLEOTIDE SEQUENCE [LARGE SCALE GENOMIC DNA]</scope>
    <source>
        <strain evidence="1">cv. IRGC 101232</strain>
    </source>
</reference>
<keyword evidence="2" id="KW-1185">Reference proteome</keyword>
<name>J3LPI3_ORYBR</name>
<accession>J3LPI3</accession>